<accession>A0AAD7GNJ2</accession>
<sequence length="180" mass="20479">MFSSKFEIDPNRDYDKRPYSEAELDIILDRPNQLQALQHRQDKNDWQADSMAGWATRFHTDVHVHPVNNKYSIVYWGGHTAEQLGLWSYHIAVARPNPVAFDEVLDRNVVLAEERLSIIVDVGDGEDAFQPLQDGGLVAAEGDTVYLVHAPLNRPTTKIPITFPHRVPRKQQPNHIVLPA</sequence>
<dbReference type="Proteomes" id="UP001221757">
    <property type="component" value="Unassembled WGS sequence"/>
</dbReference>
<comment type="caution">
    <text evidence="1">The sequence shown here is derived from an EMBL/GenBank/DDBJ whole genome shotgun (WGS) entry which is preliminary data.</text>
</comment>
<gene>
    <name evidence="1" type="ORF">B0H17DRAFT_1127349</name>
</gene>
<evidence type="ECO:0000313" key="1">
    <source>
        <dbReference type="EMBL" id="KAJ7702966.1"/>
    </source>
</evidence>
<dbReference type="AlphaFoldDB" id="A0AAD7GNJ2"/>
<dbReference type="EMBL" id="JARKIE010000013">
    <property type="protein sequence ID" value="KAJ7702966.1"/>
    <property type="molecule type" value="Genomic_DNA"/>
</dbReference>
<evidence type="ECO:0000313" key="2">
    <source>
        <dbReference type="Proteomes" id="UP001221757"/>
    </source>
</evidence>
<keyword evidence="2" id="KW-1185">Reference proteome</keyword>
<protein>
    <submittedName>
        <fullName evidence="1">Uncharacterized protein</fullName>
    </submittedName>
</protein>
<reference evidence="1" key="1">
    <citation type="submission" date="2023-03" db="EMBL/GenBank/DDBJ databases">
        <title>Massive genome expansion in bonnet fungi (Mycena s.s.) driven by repeated elements and novel gene families across ecological guilds.</title>
        <authorList>
            <consortium name="Lawrence Berkeley National Laboratory"/>
            <person name="Harder C.B."/>
            <person name="Miyauchi S."/>
            <person name="Viragh M."/>
            <person name="Kuo A."/>
            <person name="Thoen E."/>
            <person name="Andreopoulos B."/>
            <person name="Lu D."/>
            <person name="Skrede I."/>
            <person name="Drula E."/>
            <person name="Henrissat B."/>
            <person name="Morin E."/>
            <person name="Kohler A."/>
            <person name="Barry K."/>
            <person name="LaButti K."/>
            <person name="Morin E."/>
            <person name="Salamov A."/>
            <person name="Lipzen A."/>
            <person name="Mereny Z."/>
            <person name="Hegedus B."/>
            <person name="Baldrian P."/>
            <person name="Stursova M."/>
            <person name="Weitz H."/>
            <person name="Taylor A."/>
            <person name="Grigoriev I.V."/>
            <person name="Nagy L.G."/>
            <person name="Martin F."/>
            <person name="Kauserud H."/>
        </authorList>
    </citation>
    <scope>NUCLEOTIDE SEQUENCE</scope>
    <source>
        <strain evidence="1">CBHHK067</strain>
    </source>
</reference>
<organism evidence="1 2">
    <name type="scientific">Mycena rosella</name>
    <name type="common">Pink bonnet</name>
    <name type="synonym">Agaricus rosellus</name>
    <dbReference type="NCBI Taxonomy" id="1033263"/>
    <lineage>
        <taxon>Eukaryota</taxon>
        <taxon>Fungi</taxon>
        <taxon>Dikarya</taxon>
        <taxon>Basidiomycota</taxon>
        <taxon>Agaricomycotina</taxon>
        <taxon>Agaricomycetes</taxon>
        <taxon>Agaricomycetidae</taxon>
        <taxon>Agaricales</taxon>
        <taxon>Marasmiineae</taxon>
        <taxon>Mycenaceae</taxon>
        <taxon>Mycena</taxon>
    </lineage>
</organism>
<name>A0AAD7GNJ2_MYCRO</name>
<proteinExistence type="predicted"/>